<protein>
    <recommendedName>
        <fullName evidence="5 6">Dephospho-CoA kinase</fullName>
        <ecNumber evidence="5 6">2.7.1.24</ecNumber>
    </recommendedName>
    <alternativeName>
        <fullName evidence="5">Dephosphocoenzyme A kinase</fullName>
    </alternativeName>
</protein>
<dbReference type="Pfam" id="PF01121">
    <property type="entry name" value="CoaE"/>
    <property type="match status" value="1"/>
</dbReference>
<comment type="function">
    <text evidence="5">Catalyzes the phosphorylation of the 3'-hydroxyl group of dephosphocoenzyme A to form coenzyme A.</text>
</comment>
<feature type="binding site" evidence="5">
    <location>
        <begin position="11"/>
        <end position="16"/>
    </location>
    <ligand>
        <name>ATP</name>
        <dbReference type="ChEBI" id="CHEBI:30616"/>
    </ligand>
</feature>
<dbReference type="GO" id="GO:0004140">
    <property type="term" value="F:dephospho-CoA kinase activity"/>
    <property type="evidence" value="ECO:0007669"/>
    <property type="project" value="UniProtKB-UniRule"/>
</dbReference>
<dbReference type="HAMAP" id="MF_00376">
    <property type="entry name" value="Dephospho_CoA_kinase"/>
    <property type="match status" value="1"/>
</dbReference>
<reference evidence="7" key="2">
    <citation type="submission" date="2021-04" db="EMBL/GenBank/DDBJ databases">
        <authorList>
            <person name="Gilroy R."/>
        </authorList>
    </citation>
    <scope>NUCLEOTIDE SEQUENCE</scope>
    <source>
        <strain evidence="7">ChiHecec2B26-12326</strain>
    </source>
</reference>
<dbReference type="Gene3D" id="3.40.50.300">
    <property type="entry name" value="P-loop containing nucleotide triphosphate hydrolases"/>
    <property type="match status" value="1"/>
</dbReference>
<evidence type="ECO:0000256" key="1">
    <source>
        <dbReference type="ARBA" id="ARBA00009018"/>
    </source>
</evidence>
<evidence type="ECO:0000313" key="8">
    <source>
        <dbReference type="Proteomes" id="UP000823847"/>
    </source>
</evidence>
<evidence type="ECO:0000256" key="3">
    <source>
        <dbReference type="ARBA" id="ARBA00022840"/>
    </source>
</evidence>
<keyword evidence="5 7" id="KW-0418">Kinase</keyword>
<sequence length="192" mass="21697">MVKIGITGGIGSGKSVVATLLSLSGVPVYIADVESKRLTNDSPLIRERLTALLGPDIYTDEGVDKKLLASYIFHDATLLRKVNQIIHPEVNRHFLAWAEKQSSPFCAIESAILFESGFDKVVDTCLMVYAPLSLRVQRVVDRDKVSPIEVERRIRNQMSDEEKRERSDYVIYNDNSRALIPQIHAFIEWLKP</sequence>
<dbReference type="InterPro" id="IPR027417">
    <property type="entry name" value="P-loop_NTPase"/>
</dbReference>
<organism evidence="7 8">
    <name type="scientific">Candidatus Parabacteroides intestinigallinarum</name>
    <dbReference type="NCBI Taxonomy" id="2838722"/>
    <lineage>
        <taxon>Bacteria</taxon>
        <taxon>Pseudomonadati</taxon>
        <taxon>Bacteroidota</taxon>
        <taxon>Bacteroidia</taxon>
        <taxon>Bacteroidales</taxon>
        <taxon>Tannerellaceae</taxon>
        <taxon>Parabacteroides</taxon>
    </lineage>
</organism>
<dbReference type="EMBL" id="DXEN01000086">
    <property type="protein sequence ID" value="HIX87237.1"/>
    <property type="molecule type" value="Genomic_DNA"/>
</dbReference>
<comment type="caution">
    <text evidence="7">The sequence shown here is derived from an EMBL/GenBank/DDBJ whole genome shotgun (WGS) entry which is preliminary data.</text>
</comment>
<keyword evidence="5 7" id="KW-0808">Transferase</keyword>
<dbReference type="NCBIfam" id="TIGR00152">
    <property type="entry name" value="dephospho-CoA kinase"/>
    <property type="match status" value="1"/>
</dbReference>
<evidence type="ECO:0000256" key="5">
    <source>
        <dbReference type="HAMAP-Rule" id="MF_00376"/>
    </source>
</evidence>
<dbReference type="PANTHER" id="PTHR10695:SF46">
    <property type="entry name" value="BIFUNCTIONAL COENZYME A SYNTHASE-RELATED"/>
    <property type="match status" value="1"/>
</dbReference>
<keyword evidence="3 5" id="KW-0067">ATP-binding</keyword>
<dbReference type="GO" id="GO:0005524">
    <property type="term" value="F:ATP binding"/>
    <property type="evidence" value="ECO:0007669"/>
    <property type="project" value="UniProtKB-UniRule"/>
</dbReference>
<dbReference type="SUPFAM" id="SSF52540">
    <property type="entry name" value="P-loop containing nucleoside triphosphate hydrolases"/>
    <property type="match status" value="1"/>
</dbReference>
<comment type="subcellular location">
    <subcellularLocation>
        <location evidence="5">Cytoplasm</location>
    </subcellularLocation>
</comment>
<gene>
    <name evidence="5 7" type="primary">coaE</name>
    <name evidence="7" type="ORF">H9848_11640</name>
</gene>
<dbReference type="GO" id="GO:0015937">
    <property type="term" value="P:coenzyme A biosynthetic process"/>
    <property type="evidence" value="ECO:0007669"/>
    <property type="project" value="UniProtKB-UniRule"/>
</dbReference>
<comment type="similarity">
    <text evidence="1 5">Belongs to the CoaE family.</text>
</comment>
<evidence type="ECO:0000256" key="2">
    <source>
        <dbReference type="ARBA" id="ARBA00022741"/>
    </source>
</evidence>
<proteinExistence type="inferred from homology"/>
<evidence type="ECO:0000256" key="4">
    <source>
        <dbReference type="ARBA" id="ARBA00022993"/>
    </source>
</evidence>
<dbReference type="AlphaFoldDB" id="A0A9D2BR09"/>
<dbReference type="GO" id="GO:0005737">
    <property type="term" value="C:cytoplasm"/>
    <property type="evidence" value="ECO:0007669"/>
    <property type="project" value="UniProtKB-SubCell"/>
</dbReference>
<dbReference type="PROSITE" id="PS51219">
    <property type="entry name" value="DPCK"/>
    <property type="match status" value="1"/>
</dbReference>
<dbReference type="InterPro" id="IPR001977">
    <property type="entry name" value="Depp_CoAkinase"/>
</dbReference>
<dbReference type="CDD" id="cd02022">
    <property type="entry name" value="DPCK"/>
    <property type="match status" value="1"/>
</dbReference>
<keyword evidence="5" id="KW-0963">Cytoplasm</keyword>
<comment type="pathway">
    <text evidence="5">Cofactor biosynthesis; coenzyme A biosynthesis; CoA from (R)-pantothenate: step 5/5.</text>
</comment>
<name>A0A9D2BR09_9BACT</name>
<evidence type="ECO:0000256" key="6">
    <source>
        <dbReference type="NCBIfam" id="TIGR00152"/>
    </source>
</evidence>
<evidence type="ECO:0000313" key="7">
    <source>
        <dbReference type="EMBL" id="HIX87237.1"/>
    </source>
</evidence>
<reference evidence="7" key="1">
    <citation type="journal article" date="2021" name="PeerJ">
        <title>Extensive microbial diversity within the chicken gut microbiome revealed by metagenomics and culture.</title>
        <authorList>
            <person name="Gilroy R."/>
            <person name="Ravi A."/>
            <person name="Getino M."/>
            <person name="Pursley I."/>
            <person name="Horton D.L."/>
            <person name="Alikhan N.F."/>
            <person name="Baker D."/>
            <person name="Gharbi K."/>
            <person name="Hall N."/>
            <person name="Watson M."/>
            <person name="Adriaenssens E.M."/>
            <person name="Foster-Nyarko E."/>
            <person name="Jarju S."/>
            <person name="Secka A."/>
            <person name="Antonio M."/>
            <person name="Oren A."/>
            <person name="Chaudhuri R.R."/>
            <person name="La Ragione R."/>
            <person name="Hildebrand F."/>
            <person name="Pallen M.J."/>
        </authorList>
    </citation>
    <scope>NUCLEOTIDE SEQUENCE</scope>
    <source>
        <strain evidence="7">ChiHecec2B26-12326</strain>
    </source>
</reference>
<dbReference type="PANTHER" id="PTHR10695">
    <property type="entry name" value="DEPHOSPHO-COA KINASE-RELATED"/>
    <property type="match status" value="1"/>
</dbReference>
<keyword evidence="2 5" id="KW-0547">Nucleotide-binding</keyword>
<comment type="catalytic activity">
    <reaction evidence="5">
        <text>3'-dephospho-CoA + ATP = ADP + CoA + H(+)</text>
        <dbReference type="Rhea" id="RHEA:18245"/>
        <dbReference type="ChEBI" id="CHEBI:15378"/>
        <dbReference type="ChEBI" id="CHEBI:30616"/>
        <dbReference type="ChEBI" id="CHEBI:57287"/>
        <dbReference type="ChEBI" id="CHEBI:57328"/>
        <dbReference type="ChEBI" id="CHEBI:456216"/>
        <dbReference type="EC" id="2.7.1.24"/>
    </reaction>
</comment>
<dbReference type="EC" id="2.7.1.24" evidence="5 6"/>
<keyword evidence="4 5" id="KW-0173">Coenzyme A biosynthesis</keyword>
<accession>A0A9D2BR09</accession>
<dbReference type="Proteomes" id="UP000823847">
    <property type="component" value="Unassembled WGS sequence"/>
</dbReference>